<dbReference type="FunFam" id="3.10.20.340:FF:000001">
    <property type="entry name" value="Arginine biosynthesis bifunctional protein ArgJ, chloroplastic"/>
    <property type="match status" value="1"/>
</dbReference>
<comment type="subcellular location">
    <subcellularLocation>
        <location evidence="9">Cytoplasm</location>
    </subcellularLocation>
</comment>
<feature type="binding site" evidence="9">
    <location>
        <position position="147"/>
    </location>
    <ligand>
        <name>substrate</name>
    </ligand>
</feature>
<dbReference type="CDD" id="cd02152">
    <property type="entry name" value="OAT"/>
    <property type="match status" value="1"/>
</dbReference>
<evidence type="ECO:0000256" key="8">
    <source>
        <dbReference type="ARBA" id="ARBA00049439"/>
    </source>
</evidence>
<feature type="binding site" evidence="9">
    <location>
        <position position="270"/>
    </location>
    <ligand>
        <name>substrate</name>
    </ligand>
</feature>
<keyword evidence="3 9" id="KW-0055">Arginine biosynthesis</keyword>
<feature type="binding site" evidence="9">
    <location>
        <position position="400"/>
    </location>
    <ligand>
        <name>substrate</name>
    </ligand>
</feature>
<name>A0A345UIV9_9BACT</name>
<dbReference type="Gene3D" id="3.10.20.340">
    <property type="entry name" value="ArgJ beta chain, C-terminal domain"/>
    <property type="match status" value="1"/>
</dbReference>
<feature type="binding site" evidence="9">
    <location>
        <position position="184"/>
    </location>
    <ligand>
        <name>substrate</name>
    </ligand>
</feature>
<dbReference type="PANTHER" id="PTHR23100">
    <property type="entry name" value="ARGININE BIOSYNTHESIS BIFUNCTIONAL PROTEIN ARGJ"/>
    <property type="match status" value="1"/>
</dbReference>
<comment type="pathway">
    <text evidence="9">Amino-acid biosynthesis; L-arginine biosynthesis; N(2)-acetyl-L-ornithine from L-glutamate: step 1/4.</text>
</comment>
<keyword evidence="6 9" id="KW-0068">Autocatalytic cleavage</keyword>
<evidence type="ECO:0000256" key="4">
    <source>
        <dbReference type="ARBA" id="ARBA00022605"/>
    </source>
</evidence>
<dbReference type="GO" id="GO:0006592">
    <property type="term" value="P:ornithine biosynthetic process"/>
    <property type="evidence" value="ECO:0007669"/>
    <property type="project" value="TreeGrafter"/>
</dbReference>
<comment type="function">
    <text evidence="9">Catalyzes two activities which are involved in the cyclic version of arginine biosynthesis: the synthesis of N-acetylglutamate from glutamate and acetyl-CoA as the acetyl donor, and of ornithine by transacetylation between N(2)-acetylornithine and glutamate.</text>
</comment>
<dbReference type="InterPro" id="IPR016117">
    <property type="entry name" value="ArgJ-like_dom_sf"/>
</dbReference>
<proteinExistence type="inferred from homology"/>
<keyword evidence="11" id="KW-1185">Reference proteome</keyword>
<dbReference type="Gene3D" id="3.60.70.12">
    <property type="entry name" value="L-amino peptidase D-ALA esterase/amidase"/>
    <property type="match status" value="1"/>
</dbReference>
<feature type="site" description="Cleavage; by autolysis" evidence="9">
    <location>
        <begin position="183"/>
        <end position="184"/>
    </location>
</feature>
<evidence type="ECO:0000256" key="7">
    <source>
        <dbReference type="ARBA" id="ARBA00023315"/>
    </source>
</evidence>
<feature type="chain" id="PRO_5023314339" description="Arginine biosynthesis bifunctional protein ArgJ alpha chain" evidence="9">
    <location>
        <begin position="1"/>
        <end position="183"/>
    </location>
</feature>
<feature type="binding site" evidence="9">
    <location>
        <position position="173"/>
    </location>
    <ligand>
        <name>substrate</name>
    </ligand>
</feature>
<feature type="binding site" evidence="9">
    <location>
        <position position="395"/>
    </location>
    <ligand>
        <name>substrate</name>
    </ligand>
</feature>
<evidence type="ECO:0000256" key="2">
    <source>
        <dbReference type="ARBA" id="ARBA00011475"/>
    </source>
</evidence>
<dbReference type="InterPro" id="IPR042195">
    <property type="entry name" value="ArgJ_beta_C"/>
</dbReference>
<evidence type="ECO:0000256" key="1">
    <source>
        <dbReference type="ARBA" id="ARBA00006774"/>
    </source>
</evidence>
<dbReference type="FunFam" id="3.60.70.12:FF:000001">
    <property type="entry name" value="Arginine biosynthesis bifunctional protein ArgJ, chloroplastic"/>
    <property type="match status" value="1"/>
</dbReference>
<evidence type="ECO:0000313" key="10">
    <source>
        <dbReference type="EMBL" id="AXJ00411.1"/>
    </source>
</evidence>
<dbReference type="GO" id="GO:0005737">
    <property type="term" value="C:cytoplasm"/>
    <property type="evidence" value="ECO:0007669"/>
    <property type="project" value="UniProtKB-SubCell"/>
</dbReference>
<dbReference type="NCBIfam" id="TIGR00120">
    <property type="entry name" value="ArgJ"/>
    <property type="match status" value="1"/>
</dbReference>
<dbReference type="RefSeq" id="WP_114983688.1">
    <property type="nucleotide sequence ID" value="NZ_CP027806.1"/>
</dbReference>
<dbReference type="PANTHER" id="PTHR23100:SF0">
    <property type="entry name" value="ARGININE BIOSYNTHESIS BIFUNCTIONAL PROTEIN ARGJ, MITOCHONDRIAL"/>
    <property type="match status" value="1"/>
</dbReference>
<dbReference type="GO" id="GO:0004042">
    <property type="term" value="F:L-glutamate N-acetyltransferase activity"/>
    <property type="evidence" value="ECO:0007669"/>
    <property type="project" value="UniProtKB-UniRule"/>
</dbReference>
<comment type="similarity">
    <text evidence="1 9">Belongs to the ArgJ family.</text>
</comment>
<reference evidence="10 11" key="1">
    <citation type="submission" date="2018-03" db="EMBL/GenBank/DDBJ databases">
        <title>Phenotypic and genomic properties of Cyclonatronum proteinivorum gen. nov., sp. nov., a haloalkaliphilic bacteroidete from soda lakes possessing Na+-translocating rhodopsin.</title>
        <authorList>
            <person name="Toshchakov S.V."/>
            <person name="Korzhenkov A."/>
            <person name="Samarov N.I."/>
            <person name="Kublanov I.V."/>
            <person name="Muntyan M.S."/>
            <person name="Sorokin D.Y."/>
        </authorList>
    </citation>
    <scope>NUCLEOTIDE SEQUENCE [LARGE SCALE GENOMIC DNA]</scope>
    <source>
        <strain evidence="10 11">Omega</strain>
    </source>
</reference>
<dbReference type="UniPathway" id="UPA00068">
    <property type="reaction ID" value="UER00106"/>
</dbReference>
<dbReference type="GO" id="GO:0004358">
    <property type="term" value="F:L-glutamate N-acetyltransferase activity, acting on acetyl-L-ornithine as donor"/>
    <property type="evidence" value="ECO:0007669"/>
    <property type="project" value="UniProtKB-UniRule"/>
</dbReference>
<evidence type="ECO:0000256" key="9">
    <source>
        <dbReference type="HAMAP-Rule" id="MF_01106"/>
    </source>
</evidence>
<dbReference type="InterPro" id="IPR002813">
    <property type="entry name" value="Arg_biosynth_ArgJ"/>
</dbReference>
<dbReference type="AlphaFoldDB" id="A0A345UIV9"/>
<dbReference type="SUPFAM" id="SSF56266">
    <property type="entry name" value="DmpA/ArgJ-like"/>
    <property type="match status" value="1"/>
</dbReference>
<accession>A0A345UIV9</accession>
<feature type="chain" id="PRO_5023314337" description="Arginine biosynthesis bifunctional protein ArgJ beta chain" evidence="9">
    <location>
        <begin position="184"/>
        <end position="400"/>
    </location>
</feature>
<keyword evidence="9" id="KW-0963">Cytoplasm</keyword>
<dbReference type="EC" id="2.3.1.1" evidence="9"/>
<evidence type="ECO:0000256" key="5">
    <source>
        <dbReference type="ARBA" id="ARBA00022679"/>
    </source>
</evidence>
<comment type="pathway">
    <text evidence="9">Amino-acid biosynthesis; L-arginine biosynthesis; L-ornithine and N-acetyl-L-glutamate from L-glutamate and N(2)-acetyl-L-ornithine (cyclic): step 1/1.</text>
</comment>
<organism evidence="10 11">
    <name type="scientific">Cyclonatronum proteinivorum</name>
    <dbReference type="NCBI Taxonomy" id="1457365"/>
    <lineage>
        <taxon>Bacteria</taxon>
        <taxon>Pseudomonadati</taxon>
        <taxon>Balneolota</taxon>
        <taxon>Balneolia</taxon>
        <taxon>Balneolales</taxon>
        <taxon>Cyclonatronaceae</taxon>
        <taxon>Cyclonatronum</taxon>
    </lineage>
</organism>
<dbReference type="EC" id="2.3.1.35" evidence="9"/>
<dbReference type="GO" id="GO:0006526">
    <property type="term" value="P:L-arginine biosynthetic process"/>
    <property type="evidence" value="ECO:0007669"/>
    <property type="project" value="UniProtKB-UniRule"/>
</dbReference>
<keyword evidence="9" id="KW-0511">Multifunctional enzyme</keyword>
<comment type="subunit">
    <text evidence="2 9">Heterotetramer of two alpha and two beta chains.</text>
</comment>
<feature type="active site" description="Nucleophile" evidence="9">
    <location>
        <position position="184"/>
    </location>
</feature>
<dbReference type="NCBIfam" id="NF003802">
    <property type="entry name" value="PRK05388.1"/>
    <property type="match status" value="1"/>
</dbReference>
<protein>
    <recommendedName>
        <fullName evidence="9">Arginine biosynthesis bifunctional protein ArgJ</fullName>
    </recommendedName>
    <domain>
        <recommendedName>
            <fullName evidence="9">Glutamate N-acetyltransferase</fullName>
            <ecNumber evidence="9">2.3.1.35</ecNumber>
        </recommendedName>
        <alternativeName>
            <fullName evidence="9">Ornithine acetyltransferase</fullName>
            <shortName evidence="9">OATase</shortName>
        </alternativeName>
        <alternativeName>
            <fullName evidence="9">Ornithine transacetylase</fullName>
        </alternativeName>
    </domain>
    <domain>
        <recommendedName>
            <fullName evidence="9">Amino-acid acetyltransferase</fullName>
            <ecNumber evidence="9">2.3.1.1</ecNumber>
        </recommendedName>
        <alternativeName>
            <fullName evidence="9">N-acetylglutamate synthase</fullName>
            <shortName evidence="9">AGSase</shortName>
        </alternativeName>
    </domain>
    <component>
        <recommendedName>
            <fullName evidence="9">Arginine biosynthesis bifunctional protein ArgJ alpha chain</fullName>
        </recommendedName>
    </component>
    <component>
        <recommendedName>
            <fullName evidence="9">Arginine biosynthesis bifunctional protein ArgJ beta chain</fullName>
        </recommendedName>
    </component>
</protein>
<dbReference type="EMBL" id="CP027806">
    <property type="protein sequence ID" value="AXJ00411.1"/>
    <property type="molecule type" value="Genomic_DNA"/>
</dbReference>
<comment type="catalytic activity">
    <reaction evidence="8 9">
        <text>N(2)-acetyl-L-ornithine + L-glutamate = N-acetyl-L-glutamate + L-ornithine</text>
        <dbReference type="Rhea" id="RHEA:15349"/>
        <dbReference type="ChEBI" id="CHEBI:29985"/>
        <dbReference type="ChEBI" id="CHEBI:44337"/>
        <dbReference type="ChEBI" id="CHEBI:46911"/>
        <dbReference type="ChEBI" id="CHEBI:57805"/>
        <dbReference type="EC" id="2.3.1.35"/>
    </reaction>
</comment>
<dbReference type="OrthoDB" id="9804242at2"/>
<dbReference type="Pfam" id="PF01960">
    <property type="entry name" value="ArgJ"/>
    <property type="match status" value="1"/>
</dbReference>
<gene>
    <name evidence="9" type="primary">argJ</name>
    <name evidence="10" type="ORF">CYPRO_1146</name>
</gene>
<evidence type="ECO:0000313" key="11">
    <source>
        <dbReference type="Proteomes" id="UP000254808"/>
    </source>
</evidence>
<evidence type="ECO:0000256" key="3">
    <source>
        <dbReference type="ARBA" id="ARBA00022571"/>
    </source>
</evidence>
<feature type="site" description="Involved in the stabilization of negative charge on the oxyanion by the formation of the oxyanion hole" evidence="9">
    <location>
        <position position="109"/>
    </location>
</feature>
<keyword evidence="5 9" id="KW-0808">Transferase</keyword>
<keyword evidence="7 9" id="KW-0012">Acyltransferase</keyword>
<keyword evidence="4 9" id="KW-0028">Amino-acid biosynthesis</keyword>
<dbReference type="HAMAP" id="MF_01106">
    <property type="entry name" value="ArgJ"/>
    <property type="match status" value="1"/>
</dbReference>
<dbReference type="KEGG" id="cprv:CYPRO_1146"/>
<dbReference type="Proteomes" id="UP000254808">
    <property type="component" value="Chromosome"/>
</dbReference>
<feature type="site" description="Involved in the stabilization of negative charge on the oxyanion by the formation of the oxyanion hole" evidence="9">
    <location>
        <position position="108"/>
    </location>
</feature>
<sequence>MENITNVRGFRYWGAHTGVKSKRRDLGLIVSDKPASAAAVFTRNVVVAEPIKICREHIKNGRIQAIVINSGNANACTGKQGYIGAQAMIAAVSEELNIPREQILVASTGVIGRELPTEKIVAGIRENAAKLTSRKVAGSLLASAILTTDTFPKEGFVRFRLGDTEINMGAVAKGSGMIHPNMGTMLGFIMCDAAIKPELLQEMLGEVVNDTFNMITVDGDTSTNDMVAILSNGAAGNEEITEKDESYALFKTKLFELCEHLARMIVSDGEGASKLIEYRVKGLAAKDQARQIIRTVSDSALVKTALFGRDPNWGRIVAAAGRAGVSFDPDKTDLYISADTEIQILKGGQPLRVNLNELKRLMRSTEIAITLHFNQGEAEAKGWGCDLSYEYVRINAEYTT</sequence>
<comment type="catalytic activity">
    <reaction evidence="9">
        <text>L-glutamate + acetyl-CoA = N-acetyl-L-glutamate + CoA + H(+)</text>
        <dbReference type="Rhea" id="RHEA:24292"/>
        <dbReference type="ChEBI" id="CHEBI:15378"/>
        <dbReference type="ChEBI" id="CHEBI:29985"/>
        <dbReference type="ChEBI" id="CHEBI:44337"/>
        <dbReference type="ChEBI" id="CHEBI:57287"/>
        <dbReference type="ChEBI" id="CHEBI:57288"/>
        <dbReference type="EC" id="2.3.1.1"/>
    </reaction>
</comment>
<evidence type="ECO:0000256" key="6">
    <source>
        <dbReference type="ARBA" id="ARBA00022813"/>
    </source>
</evidence>